<dbReference type="InterPro" id="IPR013783">
    <property type="entry name" value="Ig-like_fold"/>
</dbReference>
<dbReference type="InterPro" id="IPR003598">
    <property type="entry name" value="Ig_sub2"/>
</dbReference>
<dbReference type="Pfam" id="PF07686">
    <property type="entry name" value="V-set"/>
    <property type="match status" value="1"/>
</dbReference>
<dbReference type="InterPro" id="IPR003599">
    <property type="entry name" value="Ig_sub"/>
</dbReference>
<dbReference type="GO" id="GO:0032589">
    <property type="term" value="C:neuron projection membrane"/>
    <property type="evidence" value="ECO:0007669"/>
    <property type="project" value="TreeGrafter"/>
</dbReference>
<dbReference type="PROSITE" id="PS50835">
    <property type="entry name" value="IG_LIKE"/>
    <property type="match status" value="2"/>
</dbReference>
<evidence type="ECO:0000313" key="3">
    <source>
        <dbReference type="EMBL" id="JAT39450.1"/>
    </source>
</evidence>
<dbReference type="InterPro" id="IPR007110">
    <property type="entry name" value="Ig-like_dom"/>
</dbReference>
<protein>
    <recommendedName>
        <fullName evidence="2">Ig-like domain-containing protein</fullName>
    </recommendedName>
</protein>
<evidence type="ECO:0000256" key="1">
    <source>
        <dbReference type="SAM" id="SignalP"/>
    </source>
</evidence>
<feature type="domain" description="Ig-like" evidence="2">
    <location>
        <begin position="160"/>
        <end position="258"/>
    </location>
</feature>
<dbReference type="AlphaFoldDB" id="A0A1B6MU49"/>
<dbReference type="GO" id="GO:0050808">
    <property type="term" value="P:synapse organization"/>
    <property type="evidence" value="ECO:0007669"/>
    <property type="project" value="TreeGrafter"/>
</dbReference>
<dbReference type="Pfam" id="PF13927">
    <property type="entry name" value="Ig_3"/>
    <property type="match status" value="1"/>
</dbReference>
<dbReference type="InterPro" id="IPR037448">
    <property type="entry name" value="Zig-8"/>
</dbReference>
<dbReference type="SUPFAM" id="SSF48726">
    <property type="entry name" value="Immunoglobulin"/>
    <property type="match status" value="2"/>
</dbReference>
<dbReference type="InterPro" id="IPR013106">
    <property type="entry name" value="Ig_V-set"/>
</dbReference>
<proteinExistence type="predicted"/>
<dbReference type="SMART" id="SM00409">
    <property type="entry name" value="IG"/>
    <property type="match status" value="2"/>
</dbReference>
<sequence length="294" mass="32264">MLVLLVVMTLFRQLSCETKPGHDDAHIESLLQMLFYESTFSPPPAATTTQRTLPYFVTSSTATNLTTQLGNSVTFHCRVNDLVDEASVSWLRRRDGQLHLLSVGVEVYSTDGRFTAAFAAPNDWQLRLTTTQDRDQGYYECQVSSHPPIVFTVHLQVVVPELEIADERGLPIKNKFYNAGSTIELKCIISRIPEPSNLITWTHGTRVLNFDTSRGGISVKTDSTAGGAMSRLFIANARTVDSGNYSCILADLASSTVTVHVLNGETPAAMQHGASTTPLPSLFLCVLQLLLSTR</sequence>
<keyword evidence="1" id="KW-0732">Signal</keyword>
<dbReference type="PANTHER" id="PTHR23279:SF3">
    <property type="entry name" value="DEFECTIVE PROBOSCIS EXTENSION RESPONSE 18"/>
    <property type="match status" value="1"/>
</dbReference>
<feature type="chain" id="PRO_5008588560" description="Ig-like domain-containing protein" evidence="1">
    <location>
        <begin position="17"/>
        <end position="294"/>
    </location>
</feature>
<dbReference type="CDD" id="cd00099">
    <property type="entry name" value="IgV"/>
    <property type="match status" value="1"/>
</dbReference>
<dbReference type="Gene3D" id="2.60.40.10">
    <property type="entry name" value="Immunoglobulins"/>
    <property type="match status" value="2"/>
</dbReference>
<accession>A0A1B6MU49</accession>
<evidence type="ECO:0000259" key="2">
    <source>
        <dbReference type="PROSITE" id="PS50835"/>
    </source>
</evidence>
<dbReference type="InterPro" id="IPR036179">
    <property type="entry name" value="Ig-like_dom_sf"/>
</dbReference>
<dbReference type="SMART" id="SM00408">
    <property type="entry name" value="IGc2"/>
    <property type="match status" value="2"/>
</dbReference>
<gene>
    <name evidence="3" type="ORF">g.53447</name>
</gene>
<feature type="signal peptide" evidence="1">
    <location>
        <begin position="1"/>
        <end position="16"/>
    </location>
</feature>
<name>A0A1B6MU49_9HEMI</name>
<reference evidence="3" key="1">
    <citation type="submission" date="2015-11" db="EMBL/GenBank/DDBJ databases">
        <title>De novo transcriptome assembly of four potential Pierce s Disease insect vectors from Arizona vineyards.</title>
        <authorList>
            <person name="Tassone E.E."/>
        </authorList>
    </citation>
    <scope>NUCLEOTIDE SEQUENCE</scope>
</reference>
<dbReference type="PANTHER" id="PTHR23279">
    <property type="entry name" value="DEFECTIVE PROBOSCIS EXTENSION RESPONSE DPR -RELATED"/>
    <property type="match status" value="1"/>
</dbReference>
<dbReference type="EMBL" id="GEBQ01000527">
    <property type="protein sequence ID" value="JAT39450.1"/>
    <property type="molecule type" value="Transcribed_RNA"/>
</dbReference>
<organism evidence="3">
    <name type="scientific">Graphocephala atropunctata</name>
    <dbReference type="NCBI Taxonomy" id="36148"/>
    <lineage>
        <taxon>Eukaryota</taxon>
        <taxon>Metazoa</taxon>
        <taxon>Ecdysozoa</taxon>
        <taxon>Arthropoda</taxon>
        <taxon>Hexapoda</taxon>
        <taxon>Insecta</taxon>
        <taxon>Pterygota</taxon>
        <taxon>Neoptera</taxon>
        <taxon>Paraneoptera</taxon>
        <taxon>Hemiptera</taxon>
        <taxon>Auchenorrhyncha</taxon>
        <taxon>Membracoidea</taxon>
        <taxon>Cicadellidae</taxon>
        <taxon>Cicadellinae</taxon>
        <taxon>Cicadellini</taxon>
        <taxon>Graphocephala</taxon>
    </lineage>
</organism>
<feature type="domain" description="Ig-like" evidence="2">
    <location>
        <begin position="54"/>
        <end position="152"/>
    </location>
</feature>